<evidence type="ECO:0000256" key="1">
    <source>
        <dbReference type="ARBA" id="ARBA00022679"/>
    </source>
</evidence>
<dbReference type="PANTHER" id="PTHR10545">
    <property type="entry name" value="DIAMINE N-ACETYLTRANSFERASE"/>
    <property type="match status" value="1"/>
</dbReference>
<dbReference type="GO" id="GO:0008080">
    <property type="term" value="F:N-acetyltransferase activity"/>
    <property type="evidence" value="ECO:0007669"/>
    <property type="project" value="TreeGrafter"/>
</dbReference>
<dbReference type="EMBL" id="CACRSY010000012">
    <property type="protein sequence ID" value="VYT10020.1"/>
    <property type="molecule type" value="Genomic_DNA"/>
</dbReference>
<gene>
    <name evidence="4" type="ORF">BHLFYP23_00149</name>
</gene>
<dbReference type="Pfam" id="PF00583">
    <property type="entry name" value="Acetyltransf_1"/>
    <property type="match status" value="1"/>
</dbReference>
<dbReference type="AlphaFoldDB" id="A0A6N2TVY1"/>
<name>A0A6N2TVY1_BLAHA</name>
<feature type="domain" description="N-acetyltransferase" evidence="3">
    <location>
        <begin position="2"/>
        <end position="147"/>
    </location>
</feature>
<dbReference type="InterPro" id="IPR000182">
    <property type="entry name" value="GNAT_dom"/>
</dbReference>
<dbReference type="SUPFAM" id="SSF55729">
    <property type="entry name" value="Acyl-CoA N-acyltransferases (Nat)"/>
    <property type="match status" value="1"/>
</dbReference>
<dbReference type="PANTHER" id="PTHR10545:SF29">
    <property type="entry name" value="GH14572P-RELATED"/>
    <property type="match status" value="1"/>
</dbReference>
<evidence type="ECO:0000259" key="3">
    <source>
        <dbReference type="PROSITE" id="PS51186"/>
    </source>
</evidence>
<dbReference type="InterPro" id="IPR016181">
    <property type="entry name" value="Acyl_CoA_acyltransferase"/>
</dbReference>
<evidence type="ECO:0000313" key="4">
    <source>
        <dbReference type="EMBL" id="VYT10020.1"/>
    </source>
</evidence>
<evidence type="ECO:0000256" key="2">
    <source>
        <dbReference type="ARBA" id="ARBA00023315"/>
    </source>
</evidence>
<proteinExistence type="predicted"/>
<dbReference type="CDD" id="cd04301">
    <property type="entry name" value="NAT_SF"/>
    <property type="match status" value="1"/>
</dbReference>
<organism evidence="4">
    <name type="scientific">Blautia hansenii</name>
    <name type="common">Ruminococcus hansenii</name>
    <dbReference type="NCBI Taxonomy" id="1322"/>
    <lineage>
        <taxon>Bacteria</taxon>
        <taxon>Bacillati</taxon>
        <taxon>Bacillota</taxon>
        <taxon>Clostridia</taxon>
        <taxon>Lachnospirales</taxon>
        <taxon>Lachnospiraceae</taxon>
        <taxon>Blautia</taxon>
    </lineage>
</organism>
<dbReference type="InterPro" id="IPR051016">
    <property type="entry name" value="Diverse_Substrate_AcTransf"/>
</dbReference>
<protein>
    <submittedName>
        <fullName evidence="4">Acetyltransferase (GNAT) family protein</fullName>
    </submittedName>
</protein>
<keyword evidence="1 4" id="KW-0808">Transferase</keyword>
<dbReference type="PROSITE" id="PS51186">
    <property type="entry name" value="GNAT"/>
    <property type="match status" value="1"/>
</dbReference>
<dbReference type="Gene3D" id="3.40.630.30">
    <property type="match status" value="1"/>
</dbReference>
<reference evidence="4" key="1">
    <citation type="submission" date="2019-11" db="EMBL/GenBank/DDBJ databases">
        <authorList>
            <person name="Feng L."/>
        </authorList>
    </citation>
    <scope>NUCLEOTIDE SEQUENCE</scope>
    <source>
        <strain evidence="4">BhanseniiLFYP23</strain>
    </source>
</reference>
<dbReference type="RefSeq" id="WP_156342412.1">
    <property type="nucleotide sequence ID" value="NZ_CACRSY010000012.1"/>
</dbReference>
<accession>A0A6N2TVY1</accession>
<keyword evidence="2" id="KW-0012">Acyltransferase</keyword>
<sequence>MLNIRDIQESDRAEFFQMAKEFYGGPACDHDIPQEHFEATLQECLRSKEYSRTLMLEDETGIVGYFLIAITWSNEAGGITIWLDELFFKSSSRGKGYGTQVFDWVEKEYPQAKRFRLEATYSNERAISLYNRLGYEELHYYQMIKDR</sequence>